<feature type="domain" description="SsuA/THI5-like" evidence="5">
    <location>
        <begin position="100"/>
        <end position="297"/>
    </location>
</feature>
<dbReference type="HOGENOM" id="CLU_028871_5_2_10"/>
<dbReference type="InterPro" id="IPR015168">
    <property type="entry name" value="SsuA/THI5"/>
</dbReference>
<organism evidence="6 7">
    <name type="scientific">Hoylesella saccharolytica F0055</name>
    <dbReference type="NCBI Taxonomy" id="1127699"/>
    <lineage>
        <taxon>Bacteria</taxon>
        <taxon>Pseudomonadati</taxon>
        <taxon>Bacteroidota</taxon>
        <taxon>Bacteroidia</taxon>
        <taxon>Bacteroidales</taxon>
        <taxon>Prevotellaceae</taxon>
        <taxon>Hoylesella</taxon>
    </lineage>
</organism>
<feature type="transmembrane region" description="Helical" evidence="4">
    <location>
        <begin position="40"/>
        <end position="67"/>
    </location>
</feature>
<sequence>MTQKYALFFAVQNLLLLLQPLSAPHKTCLNRCSLDGLYNAILFFFGNKIIMKVLHLYLIFLIALFSVSCNNSRGKKASQGKLSQSKSDVLKVAVMPTLDCLPLYLAQERGLFHTDSLDVKLLFYTAQMDCDTAVLRGHVDVVVTDLVRAERMKSQGLNLQYLTSTNLFWQLFSNRSARIKTIKQLGDKMVAVTRFSGTDYLLTTLVDSSKLKNEVFHIQINDINVRLKMLLNNEIDAAFLPEPQATMARKNNHYMLLDTRDKQVELGVMAFNSKKVGSKRKRMLLNTFVKVYSQACDSLNANGIQPYRDILKKYYQLDDKVIQMLPNLKYKKVAMPRENDIQRAKQF</sequence>
<dbReference type="EMBL" id="AMEP01000047">
    <property type="protein sequence ID" value="EKY02651.1"/>
    <property type="molecule type" value="Genomic_DNA"/>
</dbReference>
<evidence type="ECO:0000256" key="1">
    <source>
        <dbReference type="ARBA" id="ARBA00004418"/>
    </source>
</evidence>
<reference evidence="6 7" key="1">
    <citation type="submission" date="2012-05" db="EMBL/GenBank/DDBJ databases">
        <authorList>
            <person name="Weinstock G."/>
            <person name="Sodergren E."/>
            <person name="Lobos E.A."/>
            <person name="Fulton L."/>
            <person name="Fulton R."/>
            <person name="Courtney L."/>
            <person name="Fronick C."/>
            <person name="O'Laughlin M."/>
            <person name="Godfrey J."/>
            <person name="Wilson R.M."/>
            <person name="Miner T."/>
            <person name="Farmer C."/>
            <person name="Delehaunty K."/>
            <person name="Cordes M."/>
            <person name="Minx P."/>
            <person name="Tomlinson C."/>
            <person name="Chen J."/>
            <person name="Wollam A."/>
            <person name="Pepin K.H."/>
            <person name="Bhonagiri V."/>
            <person name="Zhang X."/>
            <person name="Suruliraj S."/>
            <person name="Warren W."/>
            <person name="Mitreva M."/>
            <person name="Mardis E.R."/>
            <person name="Wilson R.K."/>
        </authorList>
    </citation>
    <scope>NUCLEOTIDE SEQUENCE [LARGE SCALE GENOMIC DNA]</scope>
    <source>
        <strain evidence="6 7">F0055</strain>
    </source>
</reference>
<comment type="subcellular location">
    <subcellularLocation>
        <location evidence="1">Periplasm</location>
    </subcellularLocation>
</comment>
<dbReference type="AlphaFoldDB" id="L1NH41"/>
<evidence type="ECO:0000256" key="3">
    <source>
        <dbReference type="ARBA" id="ARBA00022729"/>
    </source>
</evidence>
<name>L1NH41_9BACT</name>
<dbReference type="Proteomes" id="UP000010433">
    <property type="component" value="Unassembled WGS sequence"/>
</dbReference>
<keyword evidence="4" id="KW-0812">Transmembrane</keyword>
<dbReference type="GO" id="GO:0042597">
    <property type="term" value="C:periplasmic space"/>
    <property type="evidence" value="ECO:0007669"/>
    <property type="project" value="UniProtKB-SubCell"/>
</dbReference>
<keyword evidence="6" id="KW-0449">Lipoprotein</keyword>
<dbReference type="Pfam" id="PF09084">
    <property type="entry name" value="NMT1"/>
    <property type="match status" value="1"/>
</dbReference>
<dbReference type="PANTHER" id="PTHR30024">
    <property type="entry name" value="ALIPHATIC SULFONATES-BINDING PROTEIN-RELATED"/>
    <property type="match status" value="1"/>
</dbReference>
<proteinExistence type="inferred from homology"/>
<keyword evidence="4" id="KW-1133">Transmembrane helix</keyword>
<gene>
    <name evidence="6" type="ORF">HMPREF9151_00696</name>
</gene>
<keyword evidence="3" id="KW-0732">Signal</keyword>
<evidence type="ECO:0000313" key="6">
    <source>
        <dbReference type="EMBL" id="EKY02651.1"/>
    </source>
</evidence>
<dbReference type="SUPFAM" id="SSF53850">
    <property type="entry name" value="Periplasmic binding protein-like II"/>
    <property type="match status" value="1"/>
</dbReference>
<protein>
    <submittedName>
        <fullName evidence="6">NLPA lipoprotein</fullName>
    </submittedName>
</protein>
<dbReference type="PANTHER" id="PTHR30024:SF47">
    <property type="entry name" value="TAURINE-BINDING PERIPLASMIC PROTEIN"/>
    <property type="match status" value="1"/>
</dbReference>
<keyword evidence="4" id="KW-0472">Membrane</keyword>
<dbReference type="STRING" id="1127699.HMPREF9151_00696"/>
<evidence type="ECO:0000259" key="5">
    <source>
        <dbReference type="Pfam" id="PF09084"/>
    </source>
</evidence>
<comment type="caution">
    <text evidence="6">The sequence shown here is derived from an EMBL/GenBank/DDBJ whole genome shotgun (WGS) entry which is preliminary data.</text>
</comment>
<accession>L1NH41</accession>
<evidence type="ECO:0000256" key="2">
    <source>
        <dbReference type="ARBA" id="ARBA00010742"/>
    </source>
</evidence>
<evidence type="ECO:0000256" key="4">
    <source>
        <dbReference type="SAM" id="Phobius"/>
    </source>
</evidence>
<comment type="similarity">
    <text evidence="2">Belongs to the bacterial solute-binding protein SsuA/TauA family.</text>
</comment>
<dbReference type="Gene3D" id="3.40.190.10">
    <property type="entry name" value="Periplasmic binding protein-like II"/>
    <property type="match status" value="2"/>
</dbReference>
<evidence type="ECO:0000313" key="7">
    <source>
        <dbReference type="Proteomes" id="UP000010433"/>
    </source>
</evidence>
<dbReference type="PATRIC" id="fig|1127699.3.peg.644"/>
<keyword evidence="7" id="KW-1185">Reference proteome</keyword>